<dbReference type="InterPro" id="IPR003439">
    <property type="entry name" value="ABC_transporter-like_ATP-bd"/>
</dbReference>
<gene>
    <name evidence="4" type="ORF">EXM22_12420</name>
</gene>
<dbReference type="GO" id="GO:0016887">
    <property type="term" value="F:ATP hydrolysis activity"/>
    <property type="evidence" value="ECO:0007669"/>
    <property type="project" value="InterPro"/>
</dbReference>
<evidence type="ECO:0000259" key="3">
    <source>
        <dbReference type="PROSITE" id="PS50893"/>
    </source>
</evidence>
<dbReference type="Pfam" id="PF00005">
    <property type="entry name" value="ABC_tran"/>
    <property type="match status" value="2"/>
</dbReference>
<dbReference type="AlphaFoldDB" id="A0A5C1QRP1"/>
<dbReference type="InterPro" id="IPR027417">
    <property type="entry name" value="P-loop_NTPase"/>
</dbReference>
<evidence type="ECO:0000313" key="5">
    <source>
        <dbReference type="Proteomes" id="UP000324209"/>
    </source>
</evidence>
<dbReference type="EMBL" id="CP036150">
    <property type="protein sequence ID" value="QEN08752.1"/>
    <property type="molecule type" value="Genomic_DNA"/>
</dbReference>
<evidence type="ECO:0000256" key="2">
    <source>
        <dbReference type="ARBA" id="ARBA00022840"/>
    </source>
</evidence>
<dbReference type="RefSeq" id="WP_149486833.1">
    <property type="nucleotide sequence ID" value="NZ_CP036150.1"/>
</dbReference>
<keyword evidence="1" id="KW-0547">Nucleotide-binding</keyword>
<dbReference type="KEGG" id="ock:EXM22_12420"/>
<dbReference type="Pfam" id="PF12848">
    <property type="entry name" value="ABC_tran_Xtn"/>
    <property type="match status" value="1"/>
</dbReference>
<dbReference type="InterPro" id="IPR032781">
    <property type="entry name" value="ABC_tran_Xtn"/>
</dbReference>
<dbReference type="PANTHER" id="PTHR42855">
    <property type="entry name" value="ABC TRANSPORTER ATP-BINDING SUBUNIT"/>
    <property type="match status" value="1"/>
</dbReference>
<dbReference type="PROSITE" id="PS00211">
    <property type="entry name" value="ABC_TRANSPORTER_1"/>
    <property type="match status" value="2"/>
</dbReference>
<dbReference type="OrthoDB" id="9760950at2"/>
<dbReference type="CDD" id="cd03221">
    <property type="entry name" value="ABCF_EF-3"/>
    <property type="match status" value="2"/>
</dbReference>
<dbReference type="SUPFAM" id="SSF52540">
    <property type="entry name" value="P-loop containing nucleoside triphosphate hydrolases"/>
    <property type="match status" value="2"/>
</dbReference>
<accession>A0A5C1QRP1</accession>
<dbReference type="FunFam" id="3.40.50.300:FF:000011">
    <property type="entry name" value="Putative ABC transporter ATP-binding component"/>
    <property type="match status" value="1"/>
</dbReference>
<dbReference type="InterPro" id="IPR051309">
    <property type="entry name" value="ABCF_ATPase"/>
</dbReference>
<reference evidence="4 5" key="1">
    <citation type="submission" date="2019-02" db="EMBL/GenBank/DDBJ databases">
        <title>Complete Genome Sequence and Methylome Analysis of free living Spirochaetas.</title>
        <authorList>
            <person name="Fomenkov A."/>
            <person name="Dubinina G."/>
            <person name="Leshcheva N."/>
            <person name="Mikheeva N."/>
            <person name="Grabovich M."/>
            <person name="Vincze T."/>
            <person name="Roberts R.J."/>
        </authorList>
    </citation>
    <scope>NUCLEOTIDE SEQUENCE [LARGE SCALE GENOMIC DNA]</scope>
    <source>
        <strain evidence="4 5">K2</strain>
    </source>
</reference>
<evidence type="ECO:0000313" key="4">
    <source>
        <dbReference type="EMBL" id="QEN08752.1"/>
    </source>
</evidence>
<dbReference type="PROSITE" id="PS50893">
    <property type="entry name" value="ABC_TRANSPORTER_2"/>
    <property type="match status" value="2"/>
</dbReference>
<dbReference type="PANTHER" id="PTHR42855:SF2">
    <property type="entry name" value="DRUG RESISTANCE ABC TRANSPORTER,ATP-BINDING PROTEIN"/>
    <property type="match status" value="1"/>
</dbReference>
<name>A0A5C1QRP1_9SPIO</name>
<protein>
    <submittedName>
        <fullName evidence="4">ABC-F family ATP-binding cassette domain-containing protein</fullName>
    </submittedName>
</protein>
<organism evidence="4 5">
    <name type="scientific">Oceanispirochaeta crateris</name>
    <dbReference type="NCBI Taxonomy" id="2518645"/>
    <lineage>
        <taxon>Bacteria</taxon>
        <taxon>Pseudomonadati</taxon>
        <taxon>Spirochaetota</taxon>
        <taxon>Spirochaetia</taxon>
        <taxon>Spirochaetales</taxon>
        <taxon>Spirochaetaceae</taxon>
        <taxon>Oceanispirochaeta</taxon>
    </lineage>
</organism>
<keyword evidence="5" id="KW-1185">Reference proteome</keyword>
<sequence>MVNLSNIRVAYGERILFQNSSVLIRPQDKIGLVGPNGSGKTTIFRLIAGEEQPDEGTVSIDPGVVVGYFSQDVGEMKGKSALEEVLQGAGKVHELSLLLEEMEHTMSDSDTMEKMSDDDMEKFMNRYGEIQMEYQNRGGYELESNARAILDGLGIPETRQNQSLENFSGGWKMRIALARILLLNPDVLLMDEPTNHLDIESILWLEEWLKSFKGALMMTSHDREFMTRICGRTVEAAGESINSYSGDYDFYLREREIRREQLLAASRRQQAMLAKEEEFIARFAARASHAAQVQSRVKMIEKMERVVIPPDPKVMKFKFTPCPRSGDVVVRMENLGKAWPLENGTLHPVFSGVSGVVERGNKIALTGINGAGKSTLLKVLASLTEASEGRSELGASVNAGYFSQYSGDSLNMESTIFEELAALLPRESVGSIKSLLGAFQFSGDDTDKKINVLSGGEKSRVMLASLLARPINFLMLDEPTNHLDIASREVLLEALQKFEGTIIIVSHDRYFLKHLVNRVFEIDHGKMNIYEGDYNYYLGKKESD</sequence>
<feature type="domain" description="ABC transporter" evidence="3">
    <location>
        <begin position="2"/>
        <end position="270"/>
    </location>
</feature>
<evidence type="ECO:0000256" key="1">
    <source>
        <dbReference type="ARBA" id="ARBA00022741"/>
    </source>
</evidence>
<proteinExistence type="predicted"/>
<dbReference type="GO" id="GO:0005524">
    <property type="term" value="F:ATP binding"/>
    <property type="evidence" value="ECO:0007669"/>
    <property type="project" value="UniProtKB-KW"/>
</dbReference>
<dbReference type="InterPro" id="IPR017871">
    <property type="entry name" value="ABC_transporter-like_CS"/>
</dbReference>
<feature type="domain" description="ABC transporter" evidence="3">
    <location>
        <begin position="330"/>
        <end position="542"/>
    </location>
</feature>
<dbReference type="Gene3D" id="3.40.50.300">
    <property type="entry name" value="P-loop containing nucleotide triphosphate hydrolases"/>
    <property type="match status" value="2"/>
</dbReference>
<dbReference type="SMART" id="SM00382">
    <property type="entry name" value="AAA"/>
    <property type="match status" value="2"/>
</dbReference>
<keyword evidence="2 4" id="KW-0067">ATP-binding</keyword>
<dbReference type="InterPro" id="IPR003593">
    <property type="entry name" value="AAA+_ATPase"/>
</dbReference>
<dbReference type="Proteomes" id="UP000324209">
    <property type="component" value="Chromosome"/>
</dbReference>